<evidence type="ECO:0000313" key="1">
    <source>
        <dbReference type="EMBL" id="QJA81653.1"/>
    </source>
</evidence>
<sequence length="80" mass="9736">MIEKEINNHKYRKANRRIKNIIMHIKNPLHVYCRLCDIGFNEYHARKLGILYEYIVTFLFNKVNNPIIASLEDEDIWFLK</sequence>
<dbReference type="AlphaFoldDB" id="A0A6M3KI33"/>
<proteinExistence type="predicted"/>
<gene>
    <name evidence="1" type="ORF">MM415A00503_0008</name>
</gene>
<name>A0A6M3KI33_9ZZZZ</name>
<organism evidence="1">
    <name type="scientific">viral metagenome</name>
    <dbReference type="NCBI Taxonomy" id="1070528"/>
    <lineage>
        <taxon>unclassified sequences</taxon>
        <taxon>metagenomes</taxon>
        <taxon>organismal metagenomes</taxon>
    </lineage>
</organism>
<dbReference type="EMBL" id="MT142466">
    <property type="protein sequence ID" value="QJA81653.1"/>
    <property type="molecule type" value="Genomic_DNA"/>
</dbReference>
<accession>A0A6M3KI33</accession>
<protein>
    <submittedName>
        <fullName evidence="1">Uncharacterized protein</fullName>
    </submittedName>
</protein>
<reference evidence="1" key="1">
    <citation type="submission" date="2020-03" db="EMBL/GenBank/DDBJ databases">
        <title>The deep terrestrial virosphere.</title>
        <authorList>
            <person name="Holmfeldt K."/>
            <person name="Nilsson E."/>
            <person name="Simone D."/>
            <person name="Lopez-Fernandez M."/>
            <person name="Wu X."/>
            <person name="de Brujin I."/>
            <person name="Lundin D."/>
            <person name="Andersson A."/>
            <person name="Bertilsson S."/>
            <person name="Dopson M."/>
        </authorList>
    </citation>
    <scope>NUCLEOTIDE SEQUENCE</scope>
    <source>
        <strain evidence="1">MM415A00503</strain>
    </source>
</reference>